<reference evidence="2 3" key="1">
    <citation type="journal article" date="2007" name="Nature">
        <title>Evolution of genes and genomes on the Drosophila phylogeny.</title>
        <authorList>
            <consortium name="Drosophila 12 Genomes Consortium"/>
            <person name="Clark A.G."/>
            <person name="Eisen M.B."/>
            <person name="Smith D.R."/>
            <person name="Bergman C.M."/>
            <person name="Oliver B."/>
            <person name="Markow T.A."/>
            <person name="Kaufman T.C."/>
            <person name="Kellis M."/>
            <person name="Gelbart W."/>
            <person name="Iyer V.N."/>
            <person name="Pollard D.A."/>
            <person name="Sackton T.B."/>
            <person name="Larracuente A.M."/>
            <person name="Singh N.D."/>
            <person name="Abad J.P."/>
            <person name="Abt D.N."/>
            <person name="Adryan B."/>
            <person name="Aguade M."/>
            <person name="Akashi H."/>
            <person name="Anderson W.W."/>
            <person name="Aquadro C.F."/>
            <person name="Ardell D.H."/>
            <person name="Arguello R."/>
            <person name="Artieri C.G."/>
            <person name="Barbash D.A."/>
            <person name="Barker D."/>
            <person name="Barsanti P."/>
            <person name="Batterham P."/>
            <person name="Batzoglou S."/>
            <person name="Begun D."/>
            <person name="Bhutkar A."/>
            <person name="Blanco E."/>
            <person name="Bosak S.A."/>
            <person name="Bradley R.K."/>
            <person name="Brand A.D."/>
            <person name="Brent M.R."/>
            <person name="Brooks A.N."/>
            <person name="Brown R.H."/>
            <person name="Butlin R.K."/>
            <person name="Caggese C."/>
            <person name="Calvi B.R."/>
            <person name="Bernardo de Carvalho A."/>
            <person name="Caspi A."/>
            <person name="Castrezana S."/>
            <person name="Celniker S.E."/>
            <person name="Chang J.L."/>
            <person name="Chapple C."/>
            <person name="Chatterji S."/>
            <person name="Chinwalla A."/>
            <person name="Civetta A."/>
            <person name="Clifton S.W."/>
            <person name="Comeron J.M."/>
            <person name="Costello J.C."/>
            <person name="Coyne J.A."/>
            <person name="Daub J."/>
            <person name="David R.G."/>
            <person name="Delcher A.L."/>
            <person name="Delehaunty K."/>
            <person name="Do C.B."/>
            <person name="Ebling H."/>
            <person name="Edwards K."/>
            <person name="Eickbush T."/>
            <person name="Evans J.D."/>
            <person name="Filipski A."/>
            <person name="Findeiss S."/>
            <person name="Freyhult E."/>
            <person name="Fulton L."/>
            <person name="Fulton R."/>
            <person name="Garcia A.C."/>
            <person name="Gardiner A."/>
            <person name="Garfield D.A."/>
            <person name="Garvin B.E."/>
            <person name="Gibson G."/>
            <person name="Gilbert D."/>
            <person name="Gnerre S."/>
            <person name="Godfrey J."/>
            <person name="Good R."/>
            <person name="Gotea V."/>
            <person name="Gravely B."/>
            <person name="Greenberg A.J."/>
            <person name="Griffiths-Jones S."/>
            <person name="Gross S."/>
            <person name="Guigo R."/>
            <person name="Gustafson E.A."/>
            <person name="Haerty W."/>
            <person name="Hahn M.W."/>
            <person name="Halligan D.L."/>
            <person name="Halpern A.L."/>
            <person name="Halter G.M."/>
            <person name="Han M.V."/>
            <person name="Heger A."/>
            <person name="Hillier L."/>
            <person name="Hinrichs A.S."/>
            <person name="Holmes I."/>
            <person name="Hoskins R.A."/>
            <person name="Hubisz M.J."/>
            <person name="Hultmark D."/>
            <person name="Huntley M.A."/>
            <person name="Jaffe D.B."/>
            <person name="Jagadeeshan S."/>
            <person name="Jeck W.R."/>
            <person name="Johnson J."/>
            <person name="Jones C.D."/>
            <person name="Jordan W.C."/>
            <person name="Karpen G.H."/>
            <person name="Kataoka E."/>
            <person name="Keightley P.D."/>
            <person name="Kheradpour P."/>
            <person name="Kirkness E.F."/>
            <person name="Koerich L.B."/>
            <person name="Kristiansen K."/>
            <person name="Kudrna D."/>
            <person name="Kulathinal R.J."/>
            <person name="Kumar S."/>
            <person name="Kwok R."/>
            <person name="Lander E."/>
            <person name="Langley C.H."/>
            <person name="Lapoint R."/>
            <person name="Lazzaro B.P."/>
            <person name="Lee S.J."/>
            <person name="Levesque L."/>
            <person name="Li R."/>
            <person name="Lin C.F."/>
            <person name="Lin M.F."/>
            <person name="Lindblad-Toh K."/>
            <person name="Llopart A."/>
            <person name="Long M."/>
            <person name="Low L."/>
            <person name="Lozovsky E."/>
            <person name="Lu J."/>
            <person name="Luo M."/>
            <person name="Machado C.A."/>
            <person name="Makalowski W."/>
            <person name="Marzo M."/>
            <person name="Matsuda M."/>
            <person name="Matzkin L."/>
            <person name="McAllister B."/>
            <person name="McBride C.S."/>
            <person name="McKernan B."/>
            <person name="McKernan K."/>
            <person name="Mendez-Lago M."/>
            <person name="Minx P."/>
            <person name="Mollenhauer M.U."/>
            <person name="Montooth K."/>
            <person name="Mount S.M."/>
            <person name="Mu X."/>
            <person name="Myers E."/>
            <person name="Negre B."/>
            <person name="Newfeld S."/>
            <person name="Nielsen R."/>
            <person name="Noor M.A."/>
            <person name="O'Grady P."/>
            <person name="Pachter L."/>
            <person name="Papaceit M."/>
            <person name="Parisi M.J."/>
            <person name="Parisi M."/>
            <person name="Parts L."/>
            <person name="Pedersen J.S."/>
            <person name="Pesole G."/>
            <person name="Phillippy A.M."/>
            <person name="Ponting C.P."/>
            <person name="Pop M."/>
            <person name="Porcelli D."/>
            <person name="Powell J.R."/>
            <person name="Prohaska S."/>
            <person name="Pruitt K."/>
            <person name="Puig M."/>
            <person name="Quesneville H."/>
            <person name="Ram K.R."/>
            <person name="Rand D."/>
            <person name="Rasmussen M.D."/>
            <person name="Reed L.K."/>
            <person name="Reenan R."/>
            <person name="Reily A."/>
            <person name="Remington K.A."/>
            <person name="Rieger T.T."/>
            <person name="Ritchie M.G."/>
            <person name="Robin C."/>
            <person name="Rogers Y.H."/>
            <person name="Rohde C."/>
            <person name="Rozas J."/>
            <person name="Rubenfield M.J."/>
            <person name="Ruiz A."/>
            <person name="Russo S."/>
            <person name="Salzberg S.L."/>
            <person name="Sanchez-Gracia A."/>
            <person name="Saranga D.J."/>
            <person name="Sato H."/>
            <person name="Schaeffer S.W."/>
            <person name="Schatz M.C."/>
            <person name="Schlenke T."/>
            <person name="Schwartz R."/>
            <person name="Segarra C."/>
            <person name="Singh R.S."/>
            <person name="Sirot L."/>
            <person name="Sirota M."/>
            <person name="Sisneros N.B."/>
            <person name="Smith C.D."/>
            <person name="Smith T.F."/>
            <person name="Spieth J."/>
            <person name="Stage D.E."/>
            <person name="Stark A."/>
            <person name="Stephan W."/>
            <person name="Strausberg R.L."/>
            <person name="Strempel S."/>
            <person name="Sturgill D."/>
            <person name="Sutton G."/>
            <person name="Sutton G.G."/>
            <person name="Tao W."/>
            <person name="Teichmann S."/>
            <person name="Tobari Y.N."/>
            <person name="Tomimura Y."/>
            <person name="Tsolas J.M."/>
            <person name="Valente V.L."/>
            <person name="Venter E."/>
            <person name="Venter J.C."/>
            <person name="Vicario S."/>
            <person name="Vieira F.G."/>
            <person name="Vilella A.J."/>
            <person name="Villasante A."/>
            <person name="Walenz B."/>
            <person name="Wang J."/>
            <person name="Wasserman M."/>
            <person name="Watts T."/>
            <person name="Wilson D."/>
            <person name="Wilson R.K."/>
            <person name="Wing R.A."/>
            <person name="Wolfner M.F."/>
            <person name="Wong A."/>
            <person name="Wong G.K."/>
            <person name="Wu C.I."/>
            <person name="Wu G."/>
            <person name="Yamamoto D."/>
            <person name="Yang H.P."/>
            <person name="Yang S.P."/>
            <person name="Yorke J.A."/>
            <person name="Yoshida K."/>
            <person name="Zdobnov E."/>
            <person name="Zhang P."/>
            <person name="Zhang Y."/>
            <person name="Zimin A.V."/>
            <person name="Baldwin J."/>
            <person name="Abdouelleil A."/>
            <person name="Abdulkadir J."/>
            <person name="Abebe A."/>
            <person name="Abera B."/>
            <person name="Abreu J."/>
            <person name="Acer S.C."/>
            <person name="Aftuck L."/>
            <person name="Alexander A."/>
            <person name="An P."/>
            <person name="Anderson E."/>
            <person name="Anderson S."/>
            <person name="Arachi H."/>
            <person name="Azer M."/>
            <person name="Bachantsang P."/>
            <person name="Barry A."/>
            <person name="Bayul T."/>
            <person name="Berlin A."/>
            <person name="Bessette D."/>
            <person name="Bloom T."/>
            <person name="Blye J."/>
            <person name="Boguslavskiy L."/>
            <person name="Bonnet C."/>
            <person name="Boukhgalter B."/>
            <person name="Bourzgui I."/>
            <person name="Brown A."/>
            <person name="Cahill P."/>
            <person name="Channer S."/>
            <person name="Cheshatsang Y."/>
            <person name="Chuda L."/>
            <person name="Citroen M."/>
            <person name="Collymore A."/>
            <person name="Cooke P."/>
            <person name="Costello M."/>
            <person name="D'Aco K."/>
            <person name="Daza R."/>
            <person name="De Haan G."/>
            <person name="DeGray S."/>
            <person name="DeMaso C."/>
            <person name="Dhargay N."/>
            <person name="Dooley K."/>
            <person name="Dooley E."/>
            <person name="Doricent M."/>
            <person name="Dorje P."/>
            <person name="Dorjee K."/>
            <person name="Dupes A."/>
            <person name="Elong R."/>
            <person name="Falk J."/>
            <person name="Farina A."/>
            <person name="Faro S."/>
            <person name="Ferguson D."/>
            <person name="Fisher S."/>
            <person name="Foley C.D."/>
            <person name="Franke A."/>
            <person name="Friedrich D."/>
            <person name="Gadbois L."/>
            <person name="Gearin G."/>
            <person name="Gearin C.R."/>
            <person name="Giannoukos G."/>
            <person name="Goode T."/>
            <person name="Graham J."/>
            <person name="Grandbois E."/>
            <person name="Grewal S."/>
            <person name="Gyaltsen K."/>
            <person name="Hafez N."/>
            <person name="Hagos B."/>
            <person name="Hall J."/>
            <person name="Henson C."/>
            <person name="Hollinger A."/>
            <person name="Honan T."/>
            <person name="Huard M.D."/>
            <person name="Hughes L."/>
            <person name="Hurhula B."/>
            <person name="Husby M.E."/>
            <person name="Kamat A."/>
            <person name="Kanga B."/>
            <person name="Kashin S."/>
            <person name="Khazanovich D."/>
            <person name="Kisner P."/>
            <person name="Lance K."/>
            <person name="Lara M."/>
            <person name="Lee W."/>
            <person name="Lennon N."/>
            <person name="Letendre F."/>
            <person name="LeVine R."/>
            <person name="Lipovsky A."/>
            <person name="Liu X."/>
            <person name="Liu J."/>
            <person name="Liu S."/>
            <person name="Lokyitsang T."/>
            <person name="Lokyitsang Y."/>
            <person name="Lubonja R."/>
            <person name="Lui A."/>
            <person name="MacDonald P."/>
            <person name="Magnisalis V."/>
            <person name="Maru K."/>
            <person name="Matthews C."/>
            <person name="McCusker W."/>
            <person name="McDonough S."/>
            <person name="Mehta T."/>
            <person name="Meldrim J."/>
            <person name="Meneus L."/>
            <person name="Mihai O."/>
            <person name="Mihalev A."/>
            <person name="Mihova T."/>
            <person name="Mittelman R."/>
            <person name="Mlenga V."/>
            <person name="Montmayeur A."/>
            <person name="Mulrain L."/>
            <person name="Navidi A."/>
            <person name="Naylor J."/>
            <person name="Negash T."/>
            <person name="Nguyen T."/>
            <person name="Nguyen N."/>
            <person name="Nicol R."/>
            <person name="Norbu C."/>
            <person name="Norbu N."/>
            <person name="Novod N."/>
            <person name="O'Neill B."/>
            <person name="Osman S."/>
            <person name="Markiewicz E."/>
            <person name="Oyono O.L."/>
            <person name="Patti C."/>
            <person name="Phunkhang P."/>
            <person name="Pierre F."/>
            <person name="Priest M."/>
            <person name="Raghuraman S."/>
            <person name="Rege F."/>
            <person name="Reyes R."/>
            <person name="Rise C."/>
            <person name="Rogov P."/>
            <person name="Ross K."/>
            <person name="Ryan E."/>
            <person name="Settipalli S."/>
            <person name="Shea T."/>
            <person name="Sherpa N."/>
            <person name="Shi L."/>
            <person name="Shih D."/>
            <person name="Sparrow T."/>
            <person name="Spaulding J."/>
            <person name="Stalker J."/>
            <person name="Stange-Thomann N."/>
            <person name="Stavropoulos S."/>
            <person name="Stone C."/>
            <person name="Strader C."/>
            <person name="Tesfaye S."/>
            <person name="Thomson T."/>
            <person name="Thoulutsang Y."/>
            <person name="Thoulutsang D."/>
            <person name="Topham K."/>
            <person name="Topping I."/>
            <person name="Tsamla T."/>
            <person name="Vassiliev H."/>
            <person name="Vo A."/>
            <person name="Wangchuk T."/>
            <person name="Wangdi T."/>
            <person name="Weiand M."/>
            <person name="Wilkinson J."/>
            <person name="Wilson A."/>
            <person name="Yadav S."/>
            <person name="Young G."/>
            <person name="Yu Q."/>
            <person name="Zembek L."/>
            <person name="Zhong D."/>
            <person name="Zimmer A."/>
            <person name="Zwirko Z."/>
            <person name="Jaffe D.B."/>
            <person name="Alvarez P."/>
            <person name="Brockman W."/>
            <person name="Butler J."/>
            <person name="Chin C."/>
            <person name="Gnerre S."/>
            <person name="Grabherr M."/>
            <person name="Kleber M."/>
            <person name="Mauceli E."/>
            <person name="MacCallum I."/>
        </authorList>
    </citation>
    <scope>NUCLEOTIDE SEQUENCE [LARGE SCALE GENOMIC DNA]</scope>
    <source>
        <strain evidence="3">MSH-3 / Tucson 14011-0111.49</strain>
    </source>
</reference>
<feature type="region of interest" description="Disordered" evidence="1">
    <location>
        <begin position="1"/>
        <end position="26"/>
    </location>
</feature>
<keyword evidence="3" id="KW-1185">Reference proteome</keyword>
<organism evidence="3">
    <name type="scientific">Drosophila persimilis</name>
    <name type="common">Fruit fly</name>
    <dbReference type="NCBI Taxonomy" id="7234"/>
    <lineage>
        <taxon>Eukaryota</taxon>
        <taxon>Metazoa</taxon>
        <taxon>Ecdysozoa</taxon>
        <taxon>Arthropoda</taxon>
        <taxon>Hexapoda</taxon>
        <taxon>Insecta</taxon>
        <taxon>Pterygota</taxon>
        <taxon>Neoptera</taxon>
        <taxon>Endopterygota</taxon>
        <taxon>Diptera</taxon>
        <taxon>Brachycera</taxon>
        <taxon>Muscomorpha</taxon>
        <taxon>Ephydroidea</taxon>
        <taxon>Drosophilidae</taxon>
        <taxon>Drosophila</taxon>
        <taxon>Sophophora</taxon>
    </lineage>
</organism>
<dbReference type="Proteomes" id="UP000008744">
    <property type="component" value="Unassembled WGS sequence"/>
</dbReference>
<evidence type="ECO:0000256" key="1">
    <source>
        <dbReference type="SAM" id="MobiDB-lite"/>
    </source>
</evidence>
<protein>
    <submittedName>
        <fullName evidence="2">GL11992</fullName>
    </submittedName>
</protein>
<accession>B4GLP8</accession>
<evidence type="ECO:0000313" key="3">
    <source>
        <dbReference type="Proteomes" id="UP000008744"/>
    </source>
</evidence>
<evidence type="ECO:0000313" key="2">
    <source>
        <dbReference type="EMBL" id="EDW38472.1"/>
    </source>
</evidence>
<sequence length="88" mass="9190">MAGIKKDHQKDTSAARHSGANVPSNGAFLCRDTRSCTSSLATLSVSGSTSAAPAIPSQITSRAPSSAAANLFEIETLQIDDEQNQSRR</sequence>
<feature type="compositionally biased region" description="Basic and acidic residues" evidence="1">
    <location>
        <begin position="1"/>
        <end position="14"/>
    </location>
</feature>
<name>B4GLP8_DROPE</name>
<gene>
    <name evidence="2" type="primary">Dper\GL11992</name>
    <name evidence="2" type="ORF">Dper_GL11992</name>
</gene>
<dbReference type="HOGENOM" id="CLU_2471430_0_0_1"/>
<dbReference type="AlphaFoldDB" id="B4GLP8"/>
<proteinExistence type="predicted"/>
<dbReference type="EMBL" id="CH479185">
    <property type="protein sequence ID" value="EDW38472.1"/>
    <property type="molecule type" value="Genomic_DNA"/>
</dbReference>